<reference evidence="3 4" key="1">
    <citation type="submission" date="2019-08" db="EMBL/GenBank/DDBJ databases">
        <authorList>
            <person name="Peeters C."/>
        </authorList>
    </citation>
    <scope>NUCLEOTIDE SEQUENCE [LARGE SCALE GENOMIC DNA]</scope>
    <source>
        <strain evidence="3 4">LMG 31114</strain>
    </source>
</reference>
<dbReference type="EMBL" id="CABPSK010000003">
    <property type="protein sequence ID" value="VVE32494.1"/>
    <property type="molecule type" value="Genomic_DNA"/>
</dbReference>
<dbReference type="InterPro" id="IPR027392">
    <property type="entry name" value="TF_Znf"/>
</dbReference>
<proteinExistence type="predicted"/>
<dbReference type="GeneID" id="300405740"/>
<feature type="compositionally biased region" description="Basic and acidic residues" evidence="1">
    <location>
        <begin position="86"/>
        <end position="107"/>
    </location>
</feature>
<dbReference type="OrthoDB" id="9814037at2"/>
<protein>
    <recommendedName>
        <fullName evidence="2">Transcription factor zinc-finger domain-containing protein</fullName>
    </recommendedName>
</protein>
<evidence type="ECO:0000256" key="1">
    <source>
        <dbReference type="SAM" id="MobiDB-lite"/>
    </source>
</evidence>
<dbReference type="RefSeq" id="WP_150680937.1">
    <property type="nucleotide sequence ID" value="NZ_CABPSK010000003.1"/>
</dbReference>
<evidence type="ECO:0000313" key="4">
    <source>
        <dbReference type="Proteomes" id="UP000366945"/>
    </source>
</evidence>
<dbReference type="Proteomes" id="UP000366945">
    <property type="component" value="Unassembled WGS sequence"/>
</dbReference>
<name>A0A5E4X837_9BURK</name>
<evidence type="ECO:0000259" key="2">
    <source>
        <dbReference type="Pfam" id="PF13453"/>
    </source>
</evidence>
<sequence length="120" mass="14274">MKCPVCSTRDLLMTERQGVEIDYCPGCRGVWLDRGELDKLIERTDGSATMPAHLTRGGERNVRDERDQHIEREYRKESQGHGFGHNGDHRRDTHYGHDDRRRHYDQPRKKRSLFEMFDFD</sequence>
<keyword evidence="4" id="KW-1185">Reference proteome</keyword>
<evidence type="ECO:0000313" key="3">
    <source>
        <dbReference type="EMBL" id="VVE32494.1"/>
    </source>
</evidence>
<gene>
    <name evidence="3" type="ORF">PPN31114_03736</name>
</gene>
<feature type="compositionally biased region" description="Basic and acidic residues" evidence="1">
    <location>
        <begin position="56"/>
        <end position="79"/>
    </location>
</feature>
<dbReference type="Pfam" id="PF13453">
    <property type="entry name" value="Zn_ribbon_TFIIB"/>
    <property type="match status" value="1"/>
</dbReference>
<dbReference type="AlphaFoldDB" id="A0A5E4X837"/>
<accession>A0A5E4X837</accession>
<organism evidence="3 4">
    <name type="scientific">Pandoraea pneumonica</name>
    <dbReference type="NCBI Taxonomy" id="2508299"/>
    <lineage>
        <taxon>Bacteria</taxon>
        <taxon>Pseudomonadati</taxon>
        <taxon>Pseudomonadota</taxon>
        <taxon>Betaproteobacteria</taxon>
        <taxon>Burkholderiales</taxon>
        <taxon>Burkholderiaceae</taxon>
        <taxon>Pandoraea</taxon>
    </lineage>
</organism>
<feature type="region of interest" description="Disordered" evidence="1">
    <location>
        <begin position="45"/>
        <end position="107"/>
    </location>
</feature>
<feature type="domain" description="Transcription factor zinc-finger" evidence="2">
    <location>
        <begin position="2"/>
        <end position="43"/>
    </location>
</feature>